<name>G7GTG1_9ACTN</name>
<accession>G7GTG1</accession>
<evidence type="ECO:0000313" key="2">
    <source>
        <dbReference type="EMBL" id="GAB06886.1"/>
    </source>
</evidence>
<protein>
    <submittedName>
        <fullName evidence="2">Uncharacterized protein</fullName>
    </submittedName>
</protein>
<proteinExistence type="predicted"/>
<dbReference type="Proteomes" id="UP000006023">
    <property type="component" value="Unassembled WGS sequence"/>
</dbReference>
<dbReference type="EMBL" id="BAED01000060">
    <property type="protein sequence ID" value="GAB06886.1"/>
    <property type="molecule type" value="Genomic_DNA"/>
</dbReference>
<sequence length="129" mass="14056">MRIGLAMTGLGRAGLVVWTAPRRLPVLRVELGDRRRGWGRDRPAMRPRPVRGMLPGARLLGPRVALGRRLVPATGGGAVGREPGDHVRARAGRRHRGFGPSASLVRRFVPVHPTKSTHRDAVKPPMPPI</sequence>
<comment type="caution">
    <text evidence="2">The sequence shown here is derived from an EMBL/GenBank/DDBJ whole genome shotgun (WGS) entry which is preliminary data.</text>
</comment>
<organism evidence="2 3">
    <name type="scientific">Gordonia amarae NBRC 15530</name>
    <dbReference type="NCBI Taxonomy" id="1075090"/>
    <lineage>
        <taxon>Bacteria</taxon>
        <taxon>Bacillati</taxon>
        <taxon>Actinomycetota</taxon>
        <taxon>Actinomycetes</taxon>
        <taxon>Mycobacteriales</taxon>
        <taxon>Gordoniaceae</taxon>
        <taxon>Gordonia</taxon>
    </lineage>
</organism>
<evidence type="ECO:0000256" key="1">
    <source>
        <dbReference type="SAM" id="MobiDB-lite"/>
    </source>
</evidence>
<reference evidence="2 3" key="1">
    <citation type="submission" date="2011-11" db="EMBL/GenBank/DDBJ databases">
        <title>Whole genome shotgun sequence of Gordonia amarae NBRC 15530.</title>
        <authorList>
            <person name="Takarada H."/>
            <person name="Hosoyama A."/>
            <person name="Tsuchikane K."/>
            <person name="Katsumata H."/>
            <person name="Yamazaki S."/>
            <person name="Fujita N."/>
        </authorList>
    </citation>
    <scope>NUCLEOTIDE SEQUENCE [LARGE SCALE GENOMIC DNA]</scope>
    <source>
        <strain evidence="2 3">NBRC 15530</strain>
    </source>
</reference>
<feature type="region of interest" description="Disordered" evidence="1">
    <location>
        <begin position="73"/>
        <end position="101"/>
    </location>
</feature>
<dbReference type="AlphaFoldDB" id="G7GTG1"/>
<gene>
    <name evidence="2" type="ORF">GOAMR_60_00190</name>
</gene>
<evidence type="ECO:0000313" key="3">
    <source>
        <dbReference type="Proteomes" id="UP000006023"/>
    </source>
</evidence>
<keyword evidence="3" id="KW-1185">Reference proteome</keyword>